<organism evidence="2 3">
    <name type="scientific">Pedobacter ureilyticus</name>
    <dbReference type="NCBI Taxonomy" id="1393051"/>
    <lineage>
        <taxon>Bacteria</taxon>
        <taxon>Pseudomonadati</taxon>
        <taxon>Bacteroidota</taxon>
        <taxon>Sphingobacteriia</taxon>
        <taxon>Sphingobacteriales</taxon>
        <taxon>Sphingobacteriaceae</taxon>
        <taxon>Pedobacter</taxon>
    </lineage>
</organism>
<name>A0ABW9JAI2_9SPHI</name>
<proteinExistence type="predicted"/>
<dbReference type="SUPFAM" id="SSF56935">
    <property type="entry name" value="Porins"/>
    <property type="match status" value="1"/>
</dbReference>
<reference evidence="2 3" key="1">
    <citation type="submission" date="2024-12" db="EMBL/GenBank/DDBJ databases">
        <authorList>
            <person name="Hu S."/>
        </authorList>
    </citation>
    <scope>NUCLEOTIDE SEQUENCE [LARGE SCALE GENOMIC DNA]</scope>
    <source>
        <strain evidence="2 3">THG-T11</strain>
    </source>
</reference>
<feature type="signal peptide" evidence="1">
    <location>
        <begin position="1"/>
        <end position="20"/>
    </location>
</feature>
<accession>A0ABW9JAI2</accession>
<keyword evidence="1" id="KW-0732">Signal</keyword>
<dbReference type="InterPro" id="IPR008969">
    <property type="entry name" value="CarboxyPept-like_regulatory"/>
</dbReference>
<dbReference type="Proteomes" id="UP001517247">
    <property type="component" value="Unassembled WGS sequence"/>
</dbReference>
<evidence type="ECO:0000256" key="1">
    <source>
        <dbReference type="SAM" id="SignalP"/>
    </source>
</evidence>
<gene>
    <name evidence="2" type="ORF">E6A44_016055</name>
</gene>
<evidence type="ECO:0000313" key="2">
    <source>
        <dbReference type="EMBL" id="MFN0257104.1"/>
    </source>
</evidence>
<feature type="chain" id="PRO_5045853252" description="TonB-dependent receptor" evidence="1">
    <location>
        <begin position="21"/>
        <end position="881"/>
    </location>
</feature>
<comment type="caution">
    <text evidence="2">The sequence shown here is derived from an EMBL/GenBank/DDBJ whole genome shotgun (WGS) entry which is preliminary data.</text>
</comment>
<protein>
    <recommendedName>
        <fullName evidence="4">TonB-dependent receptor</fullName>
    </recommendedName>
</protein>
<sequence>MNKLFFMLIMLSLSSIAVLAQKQIKGKVKDEKAKPLPSVMVSLKDKEGSTLGFARTNEKGDFVISTDENGSDFILEFSILGFGKKTINLTDFNKTNEVTLVESEINLKTVEVKNRARLTANGDTLNYTTSDFSDKQDRSIGDVLKRMPGIEVAENGKISFNGKNISNMYIDGDNLLEDRYGIGTKSIPHGAVDKVQVIEKDQPIKMLQKNNTSDDVALNLVIKDDARLKVMGEFKAGLGAPDRFDGNVNAMLFNKKVKFLNNLKGNNIGIDPGLDLTSFNPLANDNTKPSSLLSAGAAGVPTLPQSRTLFNKAGQANLNNLFKFKNDLQLRANVSYLYDERKQIYNKSSETRLSGETISYQENQDNFLNPQKLKGQFTLNANTDDYYLNNALAVEYNPTRTNSNVFINGIGAFQSLKQNMFSLSNDLGYRKKLKSGNILNLSSSINRSTQPETLNIKPGLNEEILNNGTPYAALNQYLDLPTFYTNNFASMAFPKGNFVQTYKAGFLIQQQNLSTDLTKLQNNGSSELAAPDALNDLNWLRSRLYLENSYEYTTDKITATVRLPLSYNSINYDDANHNVDKSLNRFFVNPAVSFKYQTSPENYVTAAYGFRNNLGTIDDVFSGTVLRNYRSLFANDAPISENSSHSFSGSFNFRKAIEMIFGNISLNYSTTNLNTISSSILTDNTQQRIVLPLANQAKNFGLNSGLSKYLFALKSTVSAGFAYSHSQFQQLQNNQLLPFESDNFIYKGSIEAKLTKFMNFTYTGTFTNSKNNTTGTGISTNYQQLRQQSGLAVTMLKSVFLNFSAEHIFTKQSSQPDLKYLFADFNIRYKVLKLKTDLEFGVTNLANVKKFEAINVTANSLTVGTYQIPGRVAMFRATFNY</sequence>
<dbReference type="SUPFAM" id="SSF49464">
    <property type="entry name" value="Carboxypeptidase regulatory domain-like"/>
    <property type="match status" value="1"/>
</dbReference>
<dbReference type="RefSeq" id="WP_138724183.1">
    <property type="nucleotide sequence ID" value="NZ_SSHJ02000008.1"/>
</dbReference>
<dbReference type="EMBL" id="SSHJ02000008">
    <property type="protein sequence ID" value="MFN0257104.1"/>
    <property type="molecule type" value="Genomic_DNA"/>
</dbReference>
<evidence type="ECO:0008006" key="4">
    <source>
        <dbReference type="Google" id="ProtNLM"/>
    </source>
</evidence>
<keyword evidence="3" id="KW-1185">Reference proteome</keyword>
<evidence type="ECO:0000313" key="3">
    <source>
        <dbReference type="Proteomes" id="UP001517247"/>
    </source>
</evidence>